<sequence length="739" mass="84809">MATPSEDADDYNQLVAKIAGLSKENTDYENLTPLSVTPSSSSDDLVLQLQQKELDLKLTAELGKALLEKNEELKRRNEQLVEEFSQRLEELTQEKHELRLRLESIEGQYELTVRDLQHEVSQLRDDLADQEETLRVGERSHSQALQEAKRQSEHLAEQIHKVRGAEAGLQTQVEELREQLRTRRVSMQDYVHKVETLRGEIAKLTAIRIELDCRVNILTSERNTHVCSLEDAHDRIVALEQHSQEQQEQLLCQEREINELREQNLCLQDNVGHLALQSTSDLTLDTCPNSLFRELRVFNTKSTSTESLDTDVFSQKSVNLRQECVDVYQQMEQMVNDLGGGEVGQGHDKSSTPQMEPQQALSDVQYVSLQSLPQRLHEQLEHAVNMRVSERMRPCVEKVQHSAQLEQKVQELQNELDAALVALNDCGYPAHQSTSTSDLSPPADRGDDSLLSGVKATSTESLDDDVFSQSASGNLKQEIVEVYQQMTQMVNDLGGGEMGHRCTTRISTHQVEPRQALAEVQSGSLQLLLRKLREQMEHAVNMRVNQHAEPAQERVQHNEHLEQKVEQLQNDLTRAEVSLNKLKVELKLREMELKRKSDDFMQLTSEIKVLCPQLSLQQQELVTMQIERDRLQDQSAGVVTRDDIIVQARQSRDDAISRRNAMEVELARAKLDLMNLERQLMEAVQQKLQLSQQLEQWQMDMQELVDTQMMKRMELETKRVERTRSSPQSALRKFKFSWS</sequence>
<dbReference type="PANTHER" id="PTHR32123">
    <property type="entry name" value="BICD FAMILY-LIKE CARGO ADAPTER"/>
    <property type="match status" value="1"/>
</dbReference>
<evidence type="ECO:0000256" key="3">
    <source>
        <dbReference type="SAM" id="MobiDB-lite"/>
    </source>
</evidence>
<evidence type="ECO:0008006" key="6">
    <source>
        <dbReference type="Google" id="ProtNLM"/>
    </source>
</evidence>
<organism evidence="4 5">
    <name type="scientific">Ridgeia piscesae</name>
    <name type="common">Tubeworm</name>
    <dbReference type="NCBI Taxonomy" id="27915"/>
    <lineage>
        <taxon>Eukaryota</taxon>
        <taxon>Metazoa</taxon>
        <taxon>Spiralia</taxon>
        <taxon>Lophotrochozoa</taxon>
        <taxon>Annelida</taxon>
        <taxon>Polychaeta</taxon>
        <taxon>Sedentaria</taxon>
        <taxon>Canalipalpata</taxon>
        <taxon>Sabellida</taxon>
        <taxon>Siboglinidae</taxon>
        <taxon>Ridgeia</taxon>
    </lineage>
</organism>
<feature type="coiled-coil region" evidence="2">
    <location>
        <begin position="395"/>
        <end position="422"/>
    </location>
</feature>
<name>A0AAD9P844_RIDPI</name>
<dbReference type="EMBL" id="JAODUO010000098">
    <property type="protein sequence ID" value="KAK2189767.1"/>
    <property type="molecule type" value="Genomic_DNA"/>
</dbReference>
<keyword evidence="5" id="KW-1185">Reference proteome</keyword>
<keyword evidence="1 2" id="KW-0175">Coiled coil</keyword>
<evidence type="ECO:0000313" key="5">
    <source>
        <dbReference type="Proteomes" id="UP001209878"/>
    </source>
</evidence>
<feature type="coiled-coil region" evidence="2">
    <location>
        <begin position="659"/>
        <end position="707"/>
    </location>
</feature>
<evidence type="ECO:0000256" key="2">
    <source>
        <dbReference type="SAM" id="Coils"/>
    </source>
</evidence>
<dbReference type="AlphaFoldDB" id="A0AAD9P844"/>
<evidence type="ECO:0000256" key="1">
    <source>
        <dbReference type="ARBA" id="ARBA00023054"/>
    </source>
</evidence>
<dbReference type="Proteomes" id="UP001209878">
    <property type="component" value="Unassembled WGS sequence"/>
</dbReference>
<dbReference type="InterPro" id="IPR051149">
    <property type="entry name" value="Spindly/BICDR_Dynein_Adapter"/>
</dbReference>
<feature type="coiled-coil region" evidence="2">
    <location>
        <begin position="63"/>
        <end position="165"/>
    </location>
</feature>
<gene>
    <name evidence="4" type="ORF">NP493_98g07015</name>
</gene>
<comment type="caution">
    <text evidence="4">The sequence shown here is derived from an EMBL/GenBank/DDBJ whole genome shotgun (WGS) entry which is preliminary data.</text>
</comment>
<reference evidence="4" key="1">
    <citation type="journal article" date="2023" name="Mol. Biol. Evol.">
        <title>Third-Generation Sequencing Reveals the Adaptive Role of the Epigenome in Three Deep-Sea Polychaetes.</title>
        <authorList>
            <person name="Perez M."/>
            <person name="Aroh O."/>
            <person name="Sun Y."/>
            <person name="Lan Y."/>
            <person name="Juniper S.K."/>
            <person name="Young C.R."/>
            <person name="Angers B."/>
            <person name="Qian P.Y."/>
        </authorList>
    </citation>
    <scope>NUCLEOTIDE SEQUENCE</scope>
    <source>
        <strain evidence="4">R07B-5</strain>
    </source>
</reference>
<protein>
    <recommendedName>
        <fullName evidence="6">Bicaudal D-related protein homolog</fullName>
    </recommendedName>
</protein>
<dbReference type="PANTHER" id="PTHR32123:SF13">
    <property type="entry name" value="BICAUDAL D-RELATED PROTEIN HOMOLOG"/>
    <property type="match status" value="1"/>
</dbReference>
<feature type="coiled-coil region" evidence="2">
    <location>
        <begin position="551"/>
        <end position="585"/>
    </location>
</feature>
<evidence type="ECO:0000313" key="4">
    <source>
        <dbReference type="EMBL" id="KAK2189767.1"/>
    </source>
</evidence>
<feature type="region of interest" description="Disordered" evidence="3">
    <location>
        <begin position="430"/>
        <end position="451"/>
    </location>
</feature>
<proteinExistence type="predicted"/>
<accession>A0AAD9P844</accession>
<feature type="coiled-coil region" evidence="2">
    <location>
        <begin position="229"/>
        <end position="270"/>
    </location>
</feature>